<protein>
    <recommendedName>
        <fullName evidence="3">VOC domain-containing protein</fullName>
    </recommendedName>
</protein>
<dbReference type="SUPFAM" id="SSF54593">
    <property type="entry name" value="Glyoxalase/Bleomycin resistance protein/Dihydroxybiphenyl dioxygenase"/>
    <property type="match status" value="1"/>
</dbReference>
<gene>
    <name evidence="1" type="ORF">GSH16_05225</name>
</gene>
<comment type="caution">
    <text evidence="1">The sequence shown here is derived from an EMBL/GenBank/DDBJ whole genome shotgun (WGS) entry which is preliminary data.</text>
</comment>
<sequence>MPAPIVFLDIAGPADAGQRAFYAHLFDWQIGADGRFSVPVQSPMPAALRSDPAEKLVYIGVEDVAATLDKIAAIGGTIDVPRFEVPGSVILGLFLDPAGNRMGLVEIEDGQVKVPSATGG</sequence>
<dbReference type="RefSeq" id="WP_160852580.1">
    <property type="nucleotide sequence ID" value="NZ_WUWG01000001.1"/>
</dbReference>
<dbReference type="Gene3D" id="3.10.180.10">
    <property type="entry name" value="2,3-Dihydroxybiphenyl 1,2-Dioxygenase, domain 1"/>
    <property type="match status" value="1"/>
</dbReference>
<accession>A0A6B0TK55</accession>
<dbReference type="InterPro" id="IPR029068">
    <property type="entry name" value="Glyas_Bleomycin-R_OHBP_Dase"/>
</dbReference>
<dbReference type="AlphaFoldDB" id="A0A6B0TK55"/>
<keyword evidence="2" id="KW-1185">Reference proteome</keyword>
<proteinExistence type="predicted"/>
<organism evidence="1 2">
    <name type="scientific">Oceanomicrobium pacificus</name>
    <dbReference type="NCBI Taxonomy" id="2692916"/>
    <lineage>
        <taxon>Bacteria</taxon>
        <taxon>Pseudomonadati</taxon>
        <taxon>Pseudomonadota</taxon>
        <taxon>Alphaproteobacteria</taxon>
        <taxon>Rhodobacterales</taxon>
        <taxon>Paracoccaceae</taxon>
        <taxon>Oceanomicrobium</taxon>
    </lineage>
</organism>
<reference evidence="1 2" key="1">
    <citation type="submission" date="2019-12" db="EMBL/GenBank/DDBJ databases">
        <title>Strain KN286 was isolated from seawater, which was collected from Caroline Seamount in the tropical western Pacific.</title>
        <authorList>
            <person name="Wang Q."/>
        </authorList>
    </citation>
    <scope>NUCLEOTIDE SEQUENCE [LARGE SCALE GENOMIC DNA]</scope>
    <source>
        <strain evidence="1 2">KN286</strain>
    </source>
</reference>
<dbReference type="Proteomes" id="UP000436016">
    <property type="component" value="Unassembled WGS sequence"/>
</dbReference>
<evidence type="ECO:0000313" key="2">
    <source>
        <dbReference type="Proteomes" id="UP000436016"/>
    </source>
</evidence>
<name>A0A6B0TK55_9RHOB</name>
<dbReference type="EMBL" id="WUWG01000001">
    <property type="protein sequence ID" value="MXU64837.1"/>
    <property type="molecule type" value="Genomic_DNA"/>
</dbReference>
<evidence type="ECO:0000313" key="1">
    <source>
        <dbReference type="EMBL" id="MXU64837.1"/>
    </source>
</evidence>
<evidence type="ECO:0008006" key="3">
    <source>
        <dbReference type="Google" id="ProtNLM"/>
    </source>
</evidence>